<organism evidence="2 3">
    <name type="scientific">Aromia moschata</name>
    <dbReference type="NCBI Taxonomy" id="1265417"/>
    <lineage>
        <taxon>Eukaryota</taxon>
        <taxon>Metazoa</taxon>
        <taxon>Ecdysozoa</taxon>
        <taxon>Arthropoda</taxon>
        <taxon>Hexapoda</taxon>
        <taxon>Insecta</taxon>
        <taxon>Pterygota</taxon>
        <taxon>Neoptera</taxon>
        <taxon>Endopterygota</taxon>
        <taxon>Coleoptera</taxon>
        <taxon>Polyphaga</taxon>
        <taxon>Cucujiformia</taxon>
        <taxon>Chrysomeloidea</taxon>
        <taxon>Cerambycidae</taxon>
        <taxon>Cerambycinae</taxon>
        <taxon>Callichromatini</taxon>
        <taxon>Aromia</taxon>
    </lineage>
</organism>
<evidence type="ECO:0000256" key="1">
    <source>
        <dbReference type="SAM" id="MobiDB-lite"/>
    </source>
</evidence>
<feature type="compositionally biased region" description="Low complexity" evidence="1">
    <location>
        <begin position="34"/>
        <end position="51"/>
    </location>
</feature>
<dbReference type="AlphaFoldDB" id="A0AAV8YJU7"/>
<evidence type="ECO:0000313" key="2">
    <source>
        <dbReference type="EMBL" id="KAJ8951438.1"/>
    </source>
</evidence>
<comment type="caution">
    <text evidence="2">The sequence shown here is derived from an EMBL/GenBank/DDBJ whole genome shotgun (WGS) entry which is preliminary data.</text>
</comment>
<dbReference type="Proteomes" id="UP001162162">
    <property type="component" value="Unassembled WGS sequence"/>
</dbReference>
<keyword evidence="3" id="KW-1185">Reference proteome</keyword>
<reference evidence="2" key="1">
    <citation type="journal article" date="2023" name="Insect Mol. Biol.">
        <title>Genome sequencing provides insights into the evolution of gene families encoding plant cell wall-degrading enzymes in longhorned beetles.</title>
        <authorList>
            <person name="Shin N.R."/>
            <person name="Okamura Y."/>
            <person name="Kirsch R."/>
            <person name="Pauchet Y."/>
        </authorList>
    </citation>
    <scope>NUCLEOTIDE SEQUENCE</scope>
    <source>
        <strain evidence="2">AMC_N1</strain>
    </source>
</reference>
<proteinExistence type="predicted"/>
<gene>
    <name evidence="2" type="ORF">NQ318_006867</name>
</gene>
<name>A0AAV8YJU7_9CUCU</name>
<evidence type="ECO:0000313" key="3">
    <source>
        <dbReference type="Proteomes" id="UP001162162"/>
    </source>
</evidence>
<protein>
    <submittedName>
        <fullName evidence="2">Uncharacterized protein</fullName>
    </submittedName>
</protein>
<feature type="region of interest" description="Disordered" evidence="1">
    <location>
        <begin position="1"/>
        <end position="65"/>
    </location>
</feature>
<accession>A0AAV8YJU7</accession>
<dbReference type="EMBL" id="JAPWTK010000084">
    <property type="protein sequence ID" value="KAJ8951438.1"/>
    <property type="molecule type" value="Genomic_DNA"/>
</dbReference>
<sequence>MGAPPSRSRDVSQPLWVQNRPPRTHDAPLSPMYSSDGQSVQVSLSSQGGRSKWPTPSHLQSPAWKPHWEEAIQCVHPRGRPKG</sequence>